<gene>
    <name evidence="1" type="ORF">MSG28_011724</name>
</gene>
<dbReference type="EMBL" id="CM046120">
    <property type="protein sequence ID" value="KAI8437392.1"/>
    <property type="molecule type" value="Genomic_DNA"/>
</dbReference>
<evidence type="ECO:0000313" key="2">
    <source>
        <dbReference type="Proteomes" id="UP001064048"/>
    </source>
</evidence>
<proteinExistence type="predicted"/>
<name>A0ACC0KLI9_CHOFU</name>
<dbReference type="Proteomes" id="UP001064048">
    <property type="component" value="Chromosome 20"/>
</dbReference>
<evidence type="ECO:0000313" key="1">
    <source>
        <dbReference type="EMBL" id="KAI8437392.1"/>
    </source>
</evidence>
<accession>A0ACC0KLI9</accession>
<reference evidence="1 2" key="1">
    <citation type="journal article" date="2022" name="Genome Biol. Evol.">
        <title>The Spruce Budworm Genome: Reconstructing the Evolutionary History of Antifreeze Proteins.</title>
        <authorList>
            <person name="Beliveau C."/>
            <person name="Gagne P."/>
            <person name="Picq S."/>
            <person name="Vernygora O."/>
            <person name="Keeling C.I."/>
            <person name="Pinkney K."/>
            <person name="Doucet D."/>
            <person name="Wen F."/>
            <person name="Johnston J.S."/>
            <person name="Maaroufi H."/>
            <person name="Boyle B."/>
            <person name="Laroche J."/>
            <person name="Dewar K."/>
            <person name="Juretic N."/>
            <person name="Blackburn G."/>
            <person name="Nisole A."/>
            <person name="Brunet B."/>
            <person name="Brandao M."/>
            <person name="Lumley L."/>
            <person name="Duan J."/>
            <person name="Quan G."/>
            <person name="Lucarotti C.J."/>
            <person name="Roe A.D."/>
            <person name="Sperling F.A.H."/>
            <person name="Levesque R.C."/>
            <person name="Cusson M."/>
        </authorList>
    </citation>
    <scope>NUCLEOTIDE SEQUENCE [LARGE SCALE GENOMIC DNA]</scope>
    <source>
        <strain evidence="1">Glfc:IPQL:Cfum</strain>
    </source>
</reference>
<organism evidence="1 2">
    <name type="scientific">Choristoneura fumiferana</name>
    <name type="common">Spruce budworm moth</name>
    <name type="synonym">Archips fumiferana</name>
    <dbReference type="NCBI Taxonomy" id="7141"/>
    <lineage>
        <taxon>Eukaryota</taxon>
        <taxon>Metazoa</taxon>
        <taxon>Ecdysozoa</taxon>
        <taxon>Arthropoda</taxon>
        <taxon>Hexapoda</taxon>
        <taxon>Insecta</taxon>
        <taxon>Pterygota</taxon>
        <taxon>Neoptera</taxon>
        <taxon>Endopterygota</taxon>
        <taxon>Lepidoptera</taxon>
        <taxon>Glossata</taxon>
        <taxon>Ditrysia</taxon>
        <taxon>Tortricoidea</taxon>
        <taxon>Tortricidae</taxon>
        <taxon>Tortricinae</taxon>
        <taxon>Choristoneura</taxon>
    </lineage>
</organism>
<keyword evidence="2" id="KW-1185">Reference proteome</keyword>
<comment type="caution">
    <text evidence="1">The sequence shown here is derived from an EMBL/GenBank/DDBJ whole genome shotgun (WGS) entry which is preliminary data.</text>
</comment>
<protein>
    <submittedName>
        <fullName evidence="1">Uncharacterized protein</fullName>
    </submittedName>
</protein>
<sequence length="311" mass="36647">MKKRSSIVWRYFDRLEENKRCVGVLCKLCDTQYKFFGNTTNMRAHLTCKHPLQWELGQSGNLDESTLRYEEESEQPTVSVGHRKKYKDKNVRYSVSVDLNNEPNMSGEESMPQIEIQRVDILSTNYESDIEHQEDNDAGIQLVRQMRNSQTVDEEWLEEEAYQTIEPQTKRRRMPYKKIKREIESPPRRMSHKTNAYIPNSMLYEQPERLIIQEPQRKDEYSVFGEYVANKLRKVKLPKTRGNLQQLITTILWQAEYGMYDTADAVKRVLSFSVNDDDDKVQQNTVTLVTQEQEPNQSTEIEEEFVVANSN</sequence>